<feature type="region of interest" description="Disordered" evidence="1">
    <location>
        <begin position="1"/>
        <end position="76"/>
    </location>
</feature>
<comment type="caution">
    <text evidence="3">The sequence shown here is derived from an EMBL/GenBank/DDBJ whole genome shotgun (WGS) entry which is preliminary data.</text>
</comment>
<proteinExistence type="predicted"/>
<sequence length="209" mass="23053">MQPAMRSPLAVADNHISISPPRQYAPILPGDKPLKRKAGEINGVENTPQDTAGKKPTAAPRKKAKPAEEVDLSSIHLDGEEEDAVPVFETCDEVRKKIRAHLKKPGVTQSGFARDCTAASGRNVAPRSINEFLRKKGPSAGNTANIFYAAYVYFEKLRLQAGKPKSKFREEMERIHGPKGVDTTRCNTRYLLGPGERAYEDKYGNVTIH</sequence>
<accession>A0A3D8QUF0</accession>
<dbReference type="Proteomes" id="UP000256328">
    <property type="component" value="Unassembled WGS sequence"/>
</dbReference>
<reference evidence="3 4" key="1">
    <citation type="journal article" date="2018" name="IMA Fungus">
        <title>IMA Genome-F 9: Draft genome sequence of Annulohypoxylon stygium, Aspergillus mulundensis, Berkeleyomyces basicola (syn. Thielaviopsis basicola), Ceratocystis smalleyi, two Cercospora beticola strains, Coleophoma cylindrospora, Fusarium fracticaudum, Phialophora cf. hyalina, and Morchella septimelata.</title>
        <authorList>
            <person name="Wingfield B.D."/>
            <person name="Bills G.F."/>
            <person name="Dong Y."/>
            <person name="Huang W."/>
            <person name="Nel W.J."/>
            <person name="Swalarsk-Parry B.S."/>
            <person name="Vaghefi N."/>
            <person name="Wilken P.M."/>
            <person name="An Z."/>
            <person name="de Beer Z.W."/>
            <person name="De Vos L."/>
            <person name="Chen L."/>
            <person name="Duong T.A."/>
            <person name="Gao Y."/>
            <person name="Hammerbacher A."/>
            <person name="Kikkert J.R."/>
            <person name="Li Y."/>
            <person name="Li H."/>
            <person name="Li K."/>
            <person name="Li Q."/>
            <person name="Liu X."/>
            <person name="Ma X."/>
            <person name="Naidoo K."/>
            <person name="Pethybridge S.J."/>
            <person name="Sun J."/>
            <person name="Steenkamp E.T."/>
            <person name="van der Nest M.A."/>
            <person name="van Wyk S."/>
            <person name="Wingfield M.J."/>
            <person name="Xiong C."/>
            <person name="Yue Q."/>
            <person name="Zhang X."/>
        </authorList>
    </citation>
    <scope>NUCLEOTIDE SEQUENCE [LARGE SCALE GENOMIC DNA]</scope>
    <source>
        <strain evidence="3 4">BP5796</strain>
    </source>
</reference>
<protein>
    <recommendedName>
        <fullName evidence="2">DUF7726 domain-containing protein</fullName>
    </recommendedName>
</protein>
<feature type="domain" description="DUF7726" evidence="2">
    <location>
        <begin position="86"/>
        <end position="163"/>
    </location>
</feature>
<evidence type="ECO:0000313" key="4">
    <source>
        <dbReference type="Proteomes" id="UP000256328"/>
    </source>
</evidence>
<dbReference type="OrthoDB" id="2592504at2759"/>
<name>A0A3D8QUF0_9HELO</name>
<gene>
    <name evidence="3" type="ORF">BP5796_10165</name>
</gene>
<dbReference type="EMBL" id="PDLN01000015">
    <property type="protein sequence ID" value="RDW65473.1"/>
    <property type="molecule type" value="Genomic_DNA"/>
</dbReference>
<evidence type="ECO:0000256" key="1">
    <source>
        <dbReference type="SAM" id="MobiDB-lite"/>
    </source>
</evidence>
<dbReference type="PANTHER" id="PTHR42339">
    <property type="entry name" value="HISTONE H1"/>
    <property type="match status" value="1"/>
</dbReference>
<evidence type="ECO:0000313" key="3">
    <source>
        <dbReference type="EMBL" id="RDW65473.1"/>
    </source>
</evidence>
<organism evidence="3 4">
    <name type="scientific">Coleophoma crateriformis</name>
    <dbReference type="NCBI Taxonomy" id="565419"/>
    <lineage>
        <taxon>Eukaryota</taxon>
        <taxon>Fungi</taxon>
        <taxon>Dikarya</taxon>
        <taxon>Ascomycota</taxon>
        <taxon>Pezizomycotina</taxon>
        <taxon>Leotiomycetes</taxon>
        <taxon>Helotiales</taxon>
        <taxon>Dermateaceae</taxon>
        <taxon>Coleophoma</taxon>
    </lineage>
</organism>
<dbReference type="AlphaFoldDB" id="A0A3D8QUF0"/>
<dbReference type="Pfam" id="PF24852">
    <property type="entry name" value="DUF7726"/>
    <property type="match status" value="1"/>
</dbReference>
<keyword evidence="4" id="KW-1185">Reference proteome</keyword>
<dbReference type="InterPro" id="IPR056143">
    <property type="entry name" value="DUF7726"/>
</dbReference>
<evidence type="ECO:0000259" key="2">
    <source>
        <dbReference type="Pfam" id="PF24852"/>
    </source>
</evidence>
<dbReference type="PANTHER" id="PTHR42339:SF1">
    <property type="entry name" value="HISTONE H1"/>
    <property type="match status" value="1"/>
</dbReference>